<dbReference type="InterPro" id="IPR041938">
    <property type="entry name" value="Hist-Lys_N-MTase_N"/>
</dbReference>
<feature type="region of interest" description="Disordered" evidence="15">
    <location>
        <begin position="409"/>
        <end position="445"/>
    </location>
</feature>
<feature type="region of interest" description="Disordered" evidence="15">
    <location>
        <begin position="649"/>
        <end position="693"/>
    </location>
</feature>
<dbReference type="SUPFAM" id="SSF82199">
    <property type="entry name" value="SET domain"/>
    <property type="match status" value="1"/>
</dbReference>
<evidence type="ECO:0000256" key="8">
    <source>
        <dbReference type="ARBA" id="ARBA00022679"/>
    </source>
</evidence>
<evidence type="ECO:0000256" key="13">
    <source>
        <dbReference type="ARBA" id="ARBA00030653"/>
    </source>
</evidence>
<feature type="compositionally biased region" description="Basic residues" evidence="15">
    <location>
        <begin position="545"/>
        <end position="554"/>
    </location>
</feature>
<dbReference type="GO" id="GO:0032259">
    <property type="term" value="P:methylation"/>
    <property type="evidence" value="ECO:0007669"/>
    <property type="project" value="UniProtKB-KW"/>
</dbReference>
<evidence type="ECO:0000256" key="11">
    <source>
        <dbReference type="ARBA" id="ARBA00023242"/>
    </source>
</evidence>
<feature type="compositionally biased region" description="Basic and acidic residues" evidence="15">
    <location>
        <begin position="668"/>
        <end position="683"/>
    </location>
</feature>
<keyword evidence="18" id="KW-1185">Reference proteome</keyword>
<feature type="compositionally biased region" description="Basic residues" evidence="15">
    <location>
        <begin position="684"/>
        <end position="693"/>
    </location>
</feature>
<dbReference type="CDD" id="cd10524">
    <property type="entry name" value="SET_Suv4-20-like"/>
    <property type="match status" value="1"/>
</dbReference>
<organism evidence="17 18">
    <name type="scientific">Hyphodiscus hymeniophilus</name>
    <dbReference type="NCBI Taxonomy" id="353542"/>
    <lineage>
        <taxon>Eukaryota</taxon>
        <taxon>Fungi</taxon>
        <taxon>Dikarya</taxon>
        <taxon>Ascomycota</taxon>
        <taxon>Pezizomycotina</taxon>
        <taxon>Leotiomycetes</taxon>
        <taxon>Helotiales</taxon>
        <taxon>Hyphodiscaceae</taxon>
        <taxon>Hyphodiscus</taxon>
    </lineage>
</organism>
<evidence type="ECO:0000256" key="7">
    <source>
        <dbReference type="ARBA" id="ARBA00022603"/>
    </source>
</evidence>
<evidence type="ECO:0000256" key="10">
    <source>
        <dbReference type="ARBA" id="ARBA00022853"/>
    </source>
</evidence>
<dbReference type="GO" id="GO:0005634">
    <property type="term" value="C:nucleus"/>
    <property type="evidence" value="ECO:0007669"/>
    <property type="project" value="UniProtKB-SubCell"/>
</dbReference>
<dbReference type="Pfam" id="PF00856">
    <property type="entry name" value="SET"/>
    <property type="match status" value="1"/>
</dbReference>
<dbReference type="InterPro" id="IPR025783">
    <property type="entry name" value="Set9_fungi"/>
</dbReference>
<keyword evidence="10" id="KW-0156">Chromatin regulator</keyword>
<proteinExistence type="predicted"/>
<keyword evidence="9" id="KW-0949">S-adenosyl-L-methionine</keyword>
<comment type="catalytic activity">
    <reaction evidence="14">
        <text>L-lysyl(20)-[histone H4] + 3 S-adenosyl-L-methionine = N(6),N(6),N(6)-trimethyl-L-lysyl(20)-[histone H4] + 3 S-adenosyl-L-homocysteine + 3 H(+)</text>
        <dbReference type="Rhea" id="RHEA:64456"/>
        <dbReference type="Rhea" id="RHEA-COMP:15554"/>
        <dbReference type="Rhea" id="RHEA-COMP:15998"/>
        <dbReference type="ChEBI" id="CHEBI:15378"/>
        <dbReference type="ChEBI" id="CHEBI:29969"/>
        <dbReference type="ChEBI" id="CHEBI:57856"/>
        <dbReference type="ChEBI" id="CHEBI:59789"/>
        <dbReference type="ChEBI" id="CHEBI:61961"/>
        <dbReference type="EC" id="2.1.1.372"/>
    </reaction>
</comment>
<dbReference type="GO" id="GO:0005694">
    <property type="term" value="C:chromosome"/>
    <property type="evidence" value="ECO:0007669"/>
    <property type="project" value="UniProtKB-SubCell"/>
</dbReference>
<evidence type="ECO:0000256" key="2">
    <source>
        <dbReference type="ARBA" id="ARBA00004123"/>
    </source>
</evidence>
<keyword evidence="6" id="KW-0158">Chromosome</keyword>
<evidence type="ECO:0000256" key="9">
    <source>
        <dbReference type="ARBA" id="ARBA00022691"/>
    </source>
</evidence>
<gene>
    <name evidence="17" type="ORF">D0Z07_6775</name>
</gene>
<evidence type="ECO:0000256" key="12">
    <source>
        <dbReference type="ARBA" id="ARBA00024057"/>
    </source>
</evidence>
<sequence>MPSQTSPKKQRLTLAQLTSYDDILTDALVDKTFFWTNIRKNKSSYRPCREIREDDVTSIIQDSVIVKKDTAKAESQLLALSGLRKFMENLKTEKEKDDFRKHLRRYVNTYSLDCPFEVSSTNRYTVVTQEAAVIARRFIRKGEVVKYLCGVQVVMTEEEEDLIKHTRRDFSIVISSRKGSASLFLGPARFANHDCGANARLQTAGKDGMEIYAIQDIDIGDEITVSYGENYFGEDNCECLCKTCEDGCRNGWTADEHADLGTPKVSIEEPEGYSFRRRRYGSSPLSRDHSETPDVNIRPKVSKTPRSLSRFKNAEASPLGRSPSVAPTVTPNAKRTRESDFLSPSPAPKKFKKAPIMKEEGTEAVFALPAIEAAVHNPSPTTSTSESEQIMKEEATDAAFALPTIEAAVHNPSPTTSTSESAQNSPAPSSEEATGTDATSVDEDTIIVQPLLNPTISKLRRSQNATIPGSLEQAEAGATILVGQSTSTAHPVLQDDNASILSELPSELELDDSTMSITVKSPNSKRKRGRPSTAGNRTLLTPKPSTKKRARKLPTPKTDVDHAPPVRVPGDYVLTPALLAEPASSWIVCKNCAGAFVQKDAYFTRSTCPRCERHSKLYGYEWPKTDRDGPDDTEERVLDHREIHRFLYPKEEKTARKRGRESMSQTATREDSEVVFKVEEEGRRSKRARRTIM</sequence>
<evidence type="ECO:0000256" key="4">
    <source>
        <dbReference type="ARBA" id="ARBA00014232"/>
    </source>
</evidence>
<dbReference type="InterPro" id="IPR001214">
    <property type="entry name" value="SET_dom"/>
</dbReference>
<dbReference type="PANTHER" id="PTHR12977">
    <property type="entry name" value="SUPPRESSOR OF VARIEGATION 4-20-RELATED"/>
    <property type="match status" value="1"/>
</dbReference>
<comment type="subcellular location">
    <subcellularLocation>
        <location evidence="3">Chromosome</location>
    </subcellularLocation>
    <subcellularLocation>
        <location evidence="2">Nucleus</location>
    </subcellularLocation>
</comment>
<comment type="caution">
    <text evidence="17">The sequence shown here is derived from an EMBL/GenBank/DDBJ whole genome shotgun (WGS) entry which is preliminary data.</text>
</comment>
<keyword evidence="7" id="KW-0489">Methyltransferase</keyword>
<dbReference type="InterPro" id="IPR046341">
    <property type="entry name" value="SET_dom_sf"/>
</dbReference>
<evidence type="ECO:0000256" key="6">
    <source>
        <dbReference type="ARBA" id="ARBA00022454"/>
    </source>
</evidence>
<dbReference type="SMART" id="SM00317">
    <property type="entry name" value="SET"/>
    <property type="match status" value="1"/>
</dbReference>
<evidence type="ECO:0000259" key="16">
    <source>
        <dbReference type="PROSITE" id="PS50280"/>
    </source>
</evidence>
<evidence type="ECO:0000313" key="17">
    <source>
        <dbReference type="EMBL" id="KAG0647659.1"/>
    </source>
</evidence>
<dbReference type="Proteomes" id="UP000785200">
    <property type="component" value="Unassembled WGS sequence"/>
</dbReference>
<evidence type="ECO:0000313" key="18">
    <source>
        <dbReference type="Proteomes" id="UP000785200"/>
    </source>
</evidence>
<evidence type="ECO:0000256" key="14">
    <source>
        <dbReference type="ARBA" id="ARBA00048081"/>
    </source>
</evidence>
<dbReference type="GO" id="GO:0140943">
    <property type="term" value="F:histone H4K20 trimethyltransferase activity"/>
    <property type="evidence" value="ECO:0007669"/>
    <property type="project" value="UniProtKB-EC"/>
</dbReference>
<dbReference type="PROSITE" id="PS50280">
    <property type="entry name" value="SET"/>
    <property type="match status" value="1"/>
</dbReference>
<protein>
    <recommendedName>
        <fullName evidence="5">Histone-lysine N-methyltransferase SET9</fullName>
        <ecNumber evidence="12">2.1.1.372</ecNumber>
    </recommendedName>
    <alternativeName>
        <fullName evidence="4">Histone-lysine N-methyltransferase set9</fullName>
    </alternativeName>
    <alternativeName>
        <fullName evidence="13">SET domain protein 9</fullName>
    </alternativeName>
</protein>
<dbReference type="OrthoDB" id="6627536at2759"/>
<dbReference type="Gene3D" id="2.170.270.10">
    <property type="entry name" value="SET domain"/>
    <property type="match status" value="1"/>
</dbReference>
<evidence type="ECO:0000256" key="3">
    <source>
        <dbReference type="ARBA" id="ARBA00004286"/>
    </source>
</evidence>
<evidence type="ECO:0000256" key="15">
    <source>
        <dbReference type="SAM" id="MobiDB-lite"/>
    </source>
</evidence>
<dbReference type="EMBL" id="VNKQ01000012">
    <property type="protein sequence ID" value="KAG0647659.1"/>
    <property type="molecule type" value="Genomic_DNA"/>
</dbReference>
<evidence type="ECO:0000256" key="1">
    <source>
        <dbReference type="ARBA" id="ARBA00001984"/>
    </source>
</evidence>
<name>A0A9P6VH56_9HELO</name>
<reference evidence="17" key="1">
    <citation type="submission" date="2019-07" db="EMBL/GenBank/DDBJ databases">
        <title>Hyphodiscus hymeniophilus genome sequencing and assembly.</title>
        <authorList>
            <person name="Kramer G."/>
            <person name="Nodwell J."/>
        </authorList>
    </citation>
    <scope>NUCLEOTIDE SEQUENCE</scope>
    <source>
        <strain evidence="17">ATCC 34498</strain>
    </source>
</reference>
<dbReference type="PANTHER" id="PTHR12977:SF4">
    <property type="entry name" value="HISTONE-LYSINE N-METHYLTRANSFERASE KMT5B"/>
    <property type="match status" value="1"/>
</dbReference>
<comment type="function">
    <text evidence="1">Histone methyltransferase that trimethylates 'Lys-20' of histone H4 to form H4K20me3.</text>
</comment>
<feature type="compositionally biased region" description="Polar residues" evidence="15">
    <location>
        <begin position="412"/>
        <end position="439"/>
    </location>
</feature>
<feature type="region of interest" description="Disordered" evidence="15">
    <location>
        <begin position="513"/>
        <end position="564"/>
    </location>
</feature>
<dbReference type="InterPro" id="IPR039977">
    <property type="entry name" value="Suv4-20/Set9"/>
</dbReference>
<dbReference type="PROSITE" id="PS51567">
    <property type="entry name" value="SAM_MT43_SUVAR420_1"/>
    <property type="match status" value="1"/>
</dbReference>
<keyword evidence="11" id="KW-0539">Nucleus</keyword>
<dbReference type="Gene3D" id="1.10.10.1700">
    <property type="entry name" value="Histone-lysine N-methyltransferase"/>
    <property type="match status" value="1"/>
</dbReference>
<dbReference type="EC" id="2.1.1.372" evidence="12"/>
<evidence type="ECO:0000256" key="5">
    <source>
        <dbReference type="ARBA" id="ARBA00015413"/>
    </source>
</evidence>
<keyword evidence="8" id="KW-0808">Transferase</keyword>
<feature type="region of interest" description="Disordered" evidence="15">
    <location>
        <begin position="271"/>
        <end position="354"/>
    </location>
</feature>
<accession>A0A9P6VH56</accession>
<dbReference type="AlphaFoldDB" id="A0A9P6VH56"/>
<feature type="domain" description="SET" evidence="16">
    <location>
        <begin position="114"/>
        <end position="228"/>
    </location>
</feature>